<dbReference type="InterPro" id="IPR036249">
    <property type="entry name" value="Thioredoxin-like_sf"/>
</dbReference>
<name>A0AAD5Y848_9FUNG</name>
<dbReference type="PANTHER" id="PTHR11571:SF252">
    <property type="entry name" value="GLUTATHIONE S-TRANSFERASE"/>
    <property type="match status" value="1"/>
</dbReference>
<dbReference type="Gene3D" id="3.40.30.10">
    <property type="entry name" value="Glutaredoxin"/>
    <property type="match status" value="1"/>
</dbReference>
<dbReference type="Pfam" id="PF14497">
    <property type="entry name" value="GST_C_3"/>
    <property type="match status" value="1"/>
</dbReference>
<organism evidence="3 4">
    <name type="scientific">Boothiomyces macroporosus</name>
    <dbReference type="NCBI Taxonomy" id="261099"/>
    <lineage>
        <taxon>Eukaryota</taxon>
        <taxon>Fungi</taxon>
        <taxon>Fungi incertae sedis</taxon>
        <taxon>Chytridiomycota</taxon>
        <taxon>Chytridiomycota incertae sedis</taxon>
        <taxon>Chytridiomycetes</taxon>
        <taxon>Rhizophydiales</taxon>
        <taxon>Terramycetaceae</taxon>
        <taxon>Boothiomyces</taxon>
    </lineage>
</organism>
<dbReference type="PANTHER" id="PTHR11571">
    <property type="entry name" value="GLUTATHIONE S-TRANSFERASE"/>
    <property type="match status" value="1"/>
</dbReference>
<evidence type="ECO:0008006" key="5">
    <source>
        <dbReference type="Google" id="ProtNLM"/>
    </source>
</evidence>
<keyword evidence="4" id="KW-1185">Reference proteome</keyword>
<reference evidence="3" key="1">
    <citation type="submission" date="2020-05" db="EMBL/GenBank/DDBJ databases">
        <title>Phylogenomic resolution of chytrid fungi.</title>
        <authorList>
            <person name="Stajich J.E."/>
            <person name="Amses K."/>
            <person name="Simmons R."/>
            <person name="Seto K."/>
            <person name="Myers J."/>
            <person name="Bonds A."/>
            <person name="Quandt C.A."/>
            <person name="Barry K."/>
            <person name="Liu P."/>
            <person name="Grigoriev I."/>
            <person name="Longcore J.E."/>
            <person name="James T.Y."/>
        </authorList>
    </citation>
    <scope>NUCLEOTIDE SEQUENCE</scope>
    <source>
        <strain evidence="3">PLAUS21</strain>
    </source>
</reference>
<dbReference type="SUPFAM" id="SSF52833">
    <property type="entry name" value="Thioredoxin-like"/>
    <property type="match status" value="1"/>
</dbReference>
<dbReference type="Pfam" id="PF02798">
    <property type="entry name" value="GST_N"/>
    <property type="match status" value="1"/>
</dbReference>
<proteinExistence type="predicted"/>
<dbReference type="Proteomes" id="UP001210925">
    <property type="component" value="Unassembled WGS sequence"/>
</dbReference>
<feature type="domain" description="GST C-terminal" evidence="2">
    <location>
        <begin position="82"/>
        <end position="204"/>
    </location>
</feature>
<dbReference type="AlphaFoldDB" id="A0AAD5Y848"/>
<dbReference type="InterPro" id="IPR010987">
    <property type="entry name" value="Glutathione-S-Trfase_C-like"/>
</dbReference>
<sequence>MTATIKLTYFDTRGRGENIRVALSLAKIPFEDERLSKEQFEERKETFPFLQLPCLTVDGQIYCQSVSILRYIGKIGKLYPEDPLLALKVDSIIDYTEEIRDVMAPSFKEEDDAKRIAMREGYVQNDFPRMFARLEKYVDSDEFCVGTTTTIADIAVSYLVTMMTIGFIGGVPKNVLDGYPKLLGIKKRFTGLPEYQAWENRSRQ</sequence>
<dbReference type="InterPro" id="IPR004046">
    <property type="entry name" value="GST_C"/>
</dbReference>
<gene>
    <name evidence="3" type="ORF">HK103_004581</name>
</gene>
<evidence type="ECO:0000259" key="2">
    <source>
        <dbReference type="PROSITE" id="PS50405"/>
    </source>
</evidence>
<comment type="caution">
    <text evidence="3">The sequence shown here is derived from an EMBL/GenBank/DDBJ whole genome shotgun (WGS) entry which is preliminary data.</text>
</comment>
<dbReference type="FunFam" id="3.40.30.10:FF:000608">
    <property type="entry name" value="Glutathione S-Transferase"/>
    <property type="match status" value="1"/>
</dbReference>
<dbReference type="Gene3D" id="1.20.1050.10">
    <property type="match status" value="1"/>
</dbReference>
<dbReference type="InterPro" id="IPR036282">
    <property type="entry name" value="Glutathione-S-Trfase_C_sf"/>
</dbReference>
<dbReference type="PROSITE" id="PS50404">
    <property type="entry name" value="GST_NTER"/>
    <property type="match status" value="1"/>
</dbReference>
<dbReference type="InterPro" id="IPR040079">
    <property type="entry name" value="Glutathione_S-Trfase"/>
</dbReference>
<dbReference type="SUPFAM" id="SSF47616">
    <property type="entry name" value="GST C-terminal domain-like"/>
    <property type="match status" value="1"/>
</dbReference>
<dbReference type="GO" id="GO:0006749">
    <property type="term" value="P:glutathione metabolic process"/>
    <property type="evidence" value="ECO:0007669"/>
    <property type="project" value="TreeGrafter"/>
</dbReference>
<dbReference type="PROSITE" id="PS50405">
    <property type="entry name" value="GST_CTER"/>
    <property type="match status" value="1"/>
</dbReference>
<dbReference type="SFLD" id="SFLDG01205">
    <property type="entry name" value="AMPS.1"/>
    <property type="match status" value="1"/>
</dbReference>
<dbReference type="InterPro" id="IPR004045">
    <property type="entry name" value="Glutathione_S-Trfase_N"/>
</dbReference>
<dbReference type="GO" id="GO:0004364">
    <property type="term" value="F:glutathione transferase activity"/>
    <property type="evidence" value="ECO:0007669"/>
    <property type="project" value="TreeGrafter"/>
</dbReference>
<evidence type="ECO:0000313" key="3">
    <source>
        <dbReference type="EMBL" id="KAJ3257361.1"/>
    </source>
</evidence>
<evidence type="ECO:0000259" key="1">
    <source>
        <dbReference type="PROSITE" id="PS50404"/>
    </source>
</evidence>
<dbReference type="SFLD" id="SFLDG00363">
    <property type="entry name" value="AMPS_(cytGST):_Alpha-__Mu-__Pi"/>
    <property type="match status" value="1"/>
</dbReference>
<protein>
    <recommendedName>
        <fullName evidence="5">Glutathione S-transferase</fullName>
    </recommendedName>
</protein>
<dbReference type="EMBL" id="JADGKB010000039">
    <property type="protein sequence ID" value="KAJ3257361.1"/>
    <property type="molecule type" value="Genomic_DNA"/>
</dbReference>
<feature type="domain" description="GST N-terminal" evidence="1">
    <location>
        <begin position="3"/>
        <end position="80"/>
    </location>
</feature>
<dbReference type="InterPro" id="IPR050213">
    <property type="entry name" value="GST_superfamily"/>
</dbReference>
<accession>A0AAD5Y848</accession>
<dbReference type="CDD" id="cd03039">
    <property type="entry name" value="GST_N_Sigma_like"/>
    <property type="match status" value="1"/>
</dbReference>
<dbReference type="SFLD" id="SFLDS00019">
    <property type="entry name" value="Glutathione_Transferase_(cytos"/>
    <property type="match status" value="1"/>
</dbReference>
<evidence type="ECO:0000313" key="4">
    <source>
        <dbReference type="Proteomes" id="UP001210925"/>
    </source>
</evidence>